<evidence type="ECO:0000256" key="3">
    <source>
        <dbReference type="ARBA" id="ARBA00022448"/>
    </source>
</evidence>
<dbReference type="PANTHER" id="PTHR42751">
    <property type="entry name" value="SODIUM/HYDROGEN EXCHANGER FAMILY/TRKA DOMAIN PROTEIN"/>
    <property type="match status" value="1"/>
</dbReference>
<feature type="transmembrane region" description="Helical" evidence="9">
    <location>
        <begin position="74"/>
        <end position="105"/>
    </location>
</feature>
<evidence type="ECO:0000256" key="7">
    <source>
        <dbReference type="ARBA" id="ARBA00023065"/>
    </source>
</evidence>
<feature type="transmembrane region" description="Helical" evidence="9">
    <location>
        <begin position="332"/>
        <end position="352"/>
    </location>
</feature>
<feature type="transmembrane region" description="Helical" evidence="9">
    <location>
        <begin position="111"/>
        <end position="132"/>
    </location>
</feature>
<dbReference type="Gene3D" id="1.20.1530.20">
    <property type="match status" value="1"/>
</dbReference>
<keyword evidence="8 9" id="KW-0472">Membrane</keyword>
<feature type="domain" description="Cation/H+ exchanger transmembrane" evidence="10">
    <location>
        <begin position="9"/>
        <end position="348"/>
    </location>
</feature>
<accession>A0ABW1XL51</accession>
<dbReference type="SUPFAM" id="SSF51735">
    <property type="entry name" value="NAD(P)-binding Rossmann-fold domains"/>
    <property type="match status" value="1"/>
</dbReference>
<organism evidence="12 13">
    <name type="scientific">Pseudobowmanella zhangzhouensis</name>
    <dbReference type="NCBI Taxonomy" id="1537679"/>
    <lineage>
        <taxon>Bacteria</taxon>
        <taxon>Pseudomonadati</taxon>
        <taxon>Pseudomonadota</taxon>
        <taxon>Gammaproteobacteria</taxon>
        <taxon>Alteromonadales</taxon>
        <taxon>Alteromonadaceae</taxon>
    </lineage>
</organism>
<feature type="transmembrane region" description="Helical" evidence="9">
    <location>
        <begin position="144"/>
        <end position="163"/>
    </location>
</feature>
<evidence type="ECO:0000259" key="11">
    <source>
        <dbReference type="Pfam" id="PF02254"/>
    </source>
</evidence>
<evidence type="ECO:0000256" key="2">
    <source>
        <dbReference type="ARBA" id="ARBA00005551"/>
    </source>
</evidence>
<dbReference type="InterPro" id="IPR006153">
    <property type="entry name" value="Cation/H_exchanger_TM"/>
</dbReference>
<dbReference type="InterPro" id="IPR036291">
    <property type="entry name" value="NAD(P)-bd_dom_sf"/>
</dbReference>
<evidence type="ECO:0000313" key="13">
    <source>
        <dbReference type="Proteomes" id="UP001596364"/>
    </source>
</evidence>
<keyword evidence="6 9" id="KW-1133">Transmembrane helix</keyword>
<keyword evidence="3" id="KW-0813">Transport</keyword>
<evidence type="ECO:0000313" key="12">
    <source>
        <dbReference type="EMBL" id="MFC6440097.1"/>
    </source>
</evidence>
<keyword evidence="5 9" id="KW-0812">Transmembrane</keyword>
<dbReference type="Pfam" id="PF02254">
    <property type="entry name" value="TrkA_N"/>
    <property type="match status" value="1"/>
</dbReference>
<evidence type="ECO:0000256" key="1">
    <source>
        <dbReference type="ARBA" id="ARBA00004141"/>
    </source>
</evidence>
<feature type="transmembrane region" description="Helical" evidence="9">
    <location>
        <begin position="247"/>
        <end position="264"/>
    </location>
</feature>
<dbReference type="PANTHER" id="PTHR42751:SF1">
    <property type="entry name" value="CATION_PROTON ANTIPORTER YBAL-RELATED"/>
    <property type="match status" value="1"/>
</dbReference>
<evidence type="ECO:0000256" key="8">
    <source>
        <dbReference type="ARBA" id="ARBA00023136"/>
    </source>
</evidence>
<reference evidence="13" key="1">
    <citation type="journal article" date="2019" name="Int. J. Syst. Evol. Microbiol.">
        <title>The Global Catalogue of Microorganisms (GCM) 10K type strain sequencing project: providing services to taxonomists for standard genome sequencing and annotation.</title>
        <authorList>
            <consortium name="The Broad Institute Genomics Platform"/>
            <consortium name="The Broad Institute Genome Sequencing Center for Infectious Disease"/>
            <person name="Wu L."/>
            <person name="Ma J."/>
        </authorList>
    </citation>
    <scope>NUCLEOTIDE SEQUENCE [LARGE SCALE GENOMIC DNA]</scope>
    <source>
        <strain evidence="13">CGMCC 1.16031</strain>
    </source>
</reference>
<dbReference type="RefSeq" id="WP_131256982.1">
    <property type="nucleotide sequence ID" value="NZ_JBHSUS010000001.1"/>
</dbReference>
<evidence type="ECO:0000256" key="9">
    <source>
        <dbReference type="SAM" id="Phobius"/>
    </source>
</evidence>
<evidence type="ECO:0000256" key="4">
    <source>
        <dbReference type="ARBA" id="ARBA00022449"/>
    </source>
</evidence>
<name>A0ABW1XL51_9ALTE</name>
<dbReference type="InterPro" id="IPR038770">
    <property type="entry name" value="Na+/solute_symporter_sf"/>
</dbReference>
<dbReference type="Gene3D" id="3.40.50.720">
    <property type="entry name" value="NAD(P)-binding Rossmann-like Domain"/>
    <property type="match status" value="1"/>
</dbReference>
<evidence type="ECO:0000256" key="5">
    <source>
        <dbReference type="ARBA" id="ARBA00022692"/>
    </source>
</evidence>
<dbReference type="InterPro" id="IPR003148">
    <property type="entry name" value="RCK_N"/>
</dbReference>
<comment type="subcellular location">
    <subcellularLocation>
        <location evidence="1">Membrane</location>
        <topology evidence="1">Multi-pass membrane protein</topology>
    </subcellularLocation>
</comment>
<feature type="transmembrane region" description="Helical" evidence="9">
    <location>
        <begin position="169"/>
        <end position="185"/>
    </location>
</feature>
<sequence length="528" mass="57865">MDFFWLVVTFAFGFIVRLTGLPPLIGFLLAGFGLNFLGVDAPAFLNVLANLGITLMLFTIGLKLHVPDLLKREIWLGAVANMLLWTVVFVALILVLGLTGLVYLAQISMPTAALLGFALSFSSTVCVVKLLEESGETKTRHGKLAIGMLIMQDVVAVIFLVIATGKIPSLWAIGLFALYFARPLLGRLLEMAGHGELLPLSGFFLALGSYELFEAVGVKGDLGALIVGMLLSTHGKATELTKSLMSFKDLFLIGFFLSIGFVALPDQQMVITGALVALLLPIKFILFFGVLALLQLRARTAFLSGLVMSNYSEFGLIVAALCVSLGILSKEWLVITALAVCFSFIVTSVLYPQAHRLFTRYKDLLRRYESEHRLREDVFHQPKDAEVLIVGIGRVGRGAYDALSGALGGKVWAMDADRDRIMKLRKAGKSVMLGDAEDAEFWEYMDLSQIKLVMLALPSIGDMVNIYQQLKKAGFTGQVVAIARYEDDRKQLLDAGLNKVFNFYTEAGTGFAEESLQLLLTQRQGSFF</sequence>
<feature type="domain" description="RCK N-terminal" evidence="11">
    <location>
        <begin position="387"/>
        <end position="502"/>
    </location>
</feature>
<keyword evidence="13" id="KW-1185">Reference proteome</keyword>
<gene>
    <name evidence="12" type="ORF">ACFP85_08060</name>
</gene>
<evidence type="ECO:0000256" key="6">
    <source>
        <dbReference type="ARBA" id="ARBA00022989"/>
    </source>
</evidence>
<evidence type="ECO:0000259" key="10">
    <source>
        <dbReference type="Pfam" id="PF00999"/>
    </source>
</evidence>
<dbReference type="EMBL" id="JBHSUS010000001">
    <property type="protein sequence ID" value="MFC6440097.1"/>
    <property type="molecule type" value="Genomic_DNA"/>
</dbReference>
<feature type="transmembrane region" description="Helical" evidence="9">
    <location>
        <begin position="301"/>
        <end position="326"/>
    </location>
</feature>
<keyword evidence="4" id="KW-0050">Antiport</keyword>
<comment type="similarity">
    <text evidence="2">Belongs to the monovalent cation:proton antiporter 2 (CPA2) transporter (TC 2.A.37) family.</text>
</comment>
<proteinExistence type="inferred from homology"/>
<feature type="transmembrane region" description="Helical" evidence="9">
    <location>
        <begin position="44"/>
        <end position="62"/>
    </location>
</feature>
<protein>
    <submittedName>
        <fullName evidence="12">Cation:proton antiporter</fullName>
    </submittedName>
</protein>
<comment type="caution">
    <text evidence="12">The sequence shown here is derived from an EMBL/GenBank/DDBJ whole genome shotgun (WGS) entry which is preliminary data.</text>
</comment>
<keyword evidence="7" id="KW-0406">Ion transport</keyword>
<dbReference type="Proteomes" id="UP001596364">
    <property type="component" value="Unassembled WGS sequence"/>
</dbReference>
<dbReference type="Pfam" id="PF00999">
    <property type="entry name" value="Na_H_Exchanger"/>
    <property type="match status" value="1"/>
</dbReference>
<feature type="transmembrane region" description="Helical" evidence="9">
    <location>
        <begin position="270"/>
        <end position="294"/>
    </location>
</feature>